<keyword evidence="1" id="KW-0812">Transmembrane</keyword>
<name>A0AA86NQ54_9EUKA</name>
<comment type="caution">
    <text evidence="4">The sequence shown here is derived from an EMBL/GenBank/DDBJ whole genome shotgun (WGS) entry which is preliminary data.</text>
</comment>
<dbReference type="Proteomes" id="UP001642409">
    <property type="component" value="Unassembled WGS sequence"/>
</dbReference>
<keyword evidence="1" id="KW-0472">Membrane</keyword>
<feature type="domain" description="EGF-like" evidence="2">
    <location>
        <begin position="266"/>
        <end position="304"/>
    </location>
</feature>
<reference evidence="4" key="1">
    <citation type="submission" date="2023-06" db="EMBL/GenBank/DDBJ databases">
        <authorList>
            <person name="Kurt Z."/>
        </authorList>
    </citation>
    <scope>NUCLEOTIDE SEQUENCE</scope>
</reference>
<dbReference type="EMBL" id="CATOUU010000279">
    <property type="protein sequence ID" value="CAI9923266.1"/>
    <property type="molecule type" value="Genomic_DNA"/>
</dbReference>
<dbReference type="EMBL" id="CAXDID020000012">
    <property type="protein sequence ID" value="CAL5980449.1"/>
    <property type="molecule type" value="Genomic_DNA"/>
</dbReference>
<feature type="transmembrane region" description="Helical" evidence="1">
    <location>
        <begin position="367"/>
        <end position="391"/>
    </location>
</feature>
<evidence type="ECO:0000313" key="4">
    <source>
        <dbReference type="EMBL" id="CAI9923266.1"/>
    </source>
</evidence>
<dbReference type="EMBL" id="CAXDID020000012">
    <property type="protein sequence ID" value="CAL5980441.1"/>
    <property type="molecule type" value="Genomic_DNA"/>
</dbReference>
<keyword evidence="1" id="KW-1133">Transmembrane helix</keyword>
<organism evidence="4">
    <name type="scientific">Hexamita inflata</name>
    <dbReference type="NCBI Taxonomy" id="28002"/>
    <lineage>
        <taxon>Eukaryota</taxon>
        <taxon>Metamonada</taxon>
        <taxon>Diplomonadida</taxon>
        <taxon>Hexamitidae</taxon>
        <taxon>Hexamitinae</taxon>
        <taxon>Hexamita</taxon>
    </lineage>
</organism>
<keyword evidence="7" id="KW-1185">Reference proteome</keyword>
<evidence type="ECO:0000256" key="1">
    <source>
        <dbReference type="SAM" id="Phobius"/>
    </source>
</evidence>
<evidence type="ECO:0000313" key="3">
    <source>
        <dbReference type="EMBL" id="CAI9923262.1"/>
    </source>
</evidence>
<feature type="domain" description="EGF-like" evidence="2">
    <location>
        <begin position="318"/>
        <end position="357"/>
    </location>
</feature>
<gene>
    <name evidence="3" type="ORF">HINF_LOCUS10907</name>
    <name evidence="4" type="ORF">HINF_LOCUS10911</name>
    <name evidence="5" type="ORF">HINF_LOCUS6174</name>
    <name evidence="6" type="ORF">HINF_LOCUS6178</name>
</gene>
<evidence type="ECO:0000259" key="2">
    <source>
        <dbReference type="SMART" id="SM00181"/>
    </source>
</evidence>
<accession>A0AA86NQ54</accession>
<dbReference type="SMART" id="SM00181">
    <property type="entry name" value="EGF"/>
    <property type="match status" value="3"/>
</dbReference>
<dbReference type="AlphaFoldDB" id="A0AA86NQ54"/>
<evidence type="ECO:0000313" key="5">
    <source>
        <dbReference type="EMBL" id="CAL5980441.1"/>
    </source>
</evidence>
<dbReference type="InterPro" id="IPR000742">
    <property type="entry name" value="EGF"/>
</dbReference>
<evidence type="ECO:0000313" key="7">
    <source>
        <dbReference type="Proteomes" id="UP001642409"/>
    </source>
</evidence>
<feature type="domain" description="EGF-like" evidence="2">
    <location>
        <begin position="21"/>
        <end position="64"/>
    </location>
</feature>
<protein>
    <submittedName>
        <fullName evidence="4">Tenascin-like protein</fullName>
    </submittedName>
    <submittedName>
        <fullName evidence="5">Tenascin-like_protein</fullName>
    </submittedName>
</protein>
<sequence length="413" mass="46252">MLLIQLSFQICTDKANGIKEECNRHGKCENDVCICQTGFDATLGPLCTVCAEGYQMSEDNSRCVHVATCMTNKVIGDIKECYGHGYCQTKEKTKYDANTTWFCRCINHFQNGTRLRPLNCSVCPKEYLITTDQKKCIPEQCQSSQSEDKLSAIECGNQGHCWDHLRGSKIFDPIILKADELIGRILNLTIRDPGCVCRNMNEKCTACSPDYRYATVENRAKCYENQCFNYDEKRNPISEECNGKNFDETPRGSCNWDAFNEIYQCACSGNYDKRTACKTCISHYSVESECKHCLPGYDKNTNCFQCTFGRDDNNNCQTCLPGYDPAHNCQACLGNKDILSRCRNCSAGMAEVDGKCVSANKAGSQTVIIVLCVIAGVVLVVIGVWLVLFYLRKKRAATVDLDEVEALNENANE</sequence>
<proteinExistence type="predicted"/>
<dbReference type="EMBL" id="CATOUU010000279">
    <property type="protein sequence ID" value="CAI9923262.1"/>
    <property type="molecule type" value="Genomic_DNA"/>
</dbReference>
<reference evidence="5 7" key="2">
    <citation type="submission" date="2024-07" db="EMBL/GenBank/DDBJ databases">
        <authorList>
            <person name="Akdeniz Z."/>
        </authorList>
    </citation>
    <scope>NUCLEOTIDE SEQUENCE [LARGE SCALE GENOMIC DNA]</scope>
</reference>
<evidence type="ECO:0000313" key="6">
    <source>
        <dbReference type="EMBL" id="CAL5980449.1"/>
    </source>
</evidence>